<keyword evidence="3" id="KW-0862">Zinc</keyword>
<dbReference type="Gene3D" id="6.10.140.2220">
    <property type="match status" value="1"/>
</dbReference>
<dbReference type="InterPro" id="IPR002893">
    <property type="entry name" value="Znf_MYND"/>
</dbReference>
<keyword evidence="2" id="KW-0863">Zinc-finger</keyword>
<dbReference type="SUPFAM" id="SSF144232">
    <property type="entry name" value="HIT/MYND zinc finger-like"/>
    <property type="match status" value="1"/>
</dbReference>
<dbReference type="InParanoid" id="A0A1Y2DAG3"/>
<dbReference type="AlphaFoldDB" id="A0A1Y2DAG3"/>
<name>A0A1Y2DAG3_9BASI</name>
<keyword evidence="6" id="KW-1185">Reference proteome</keyword>
<gene>
    <name evidence="5" type="ORF">BCR35DRAFT_309894</name>
</gene>
<proteinExistence type="predicted"/>
<organism evidence="5 6">
    <name type="scientific">Leucosporidium creatinivorum</name>
    <dbReference type="NCBI Taxonomy" id="106004"/>
    <lineage>
        <taxon>Eukaryota</taxon>
        <taxon>Fungi</taxon>
        <taxon>Dikarya</taxon>
        <taxon>Basidiomycota</taxon>
        <taxon>Pucciniomycotina</taxon>
        <taxon>Microbotryomycetes</taxon>
        <taxon>Leucosporidiales</taxon>
        <taxon>Leucosporidium</taxon>
    </lineage>
</organism>
<dbReference type="OrthoDB" id="341421at2759"/>
<feature type="domain" description="MYND-type" evidence="4">
    <location>
        <begin position="48"/>
        <end position="80"/>
    </location>
</feature>
<accession>A0A1Y2DAG3</accession>
<dbReference type="Pfam" id="PF01753">
    <property type="entry name" value="zf-MYND"/>
    <property type="match status" value="1"/>
</dbReference>
<evidence type="ECO:0000256" key="2">
    <source>
        <dbReference type="ARBA" id="ARBA00022771"/>
    </source>
</evidence>
<dbReference type="EMBL" id="MCGR01000087">
    <property type="protein sequence ID" value="ORY56187.1"/>
    <property type="molecule type" value="Genomic_DNA"/>
</dbReference>
<protein>
    <recommendedName>
        <fullName evidence="4">MYND-type domain-containing protein</fullName>
    </recommendedName>
</protein>
<comment type="caution">
    <text evidence="5">The sequence shown here is derived from an EMBL/GenBank/DDBJ whole genome shotgun (WGS) entry which is preliminary data.</text>
</comment>
<evidence type="ECO:0000256" key="1">
    <source>
        <dbReference type="ARBA" id="ARBA00022723"/>
    </source>
</evidence>
<evidence type="ECO:0000259" key="4">
    <source>
        <dbReference type="Pfam" id="PF01753"/>
    </source>
</evidence>
<evidence type="ECO:0000313" key="5">
    <source>
        <dbReference type="EMBL" id="ORY56187.1"/>
    </source>
</evidence>
<dbReference type="GO" id="GO:0008270">
    <property type="term" value="F:zinc ion binding"/>
    <property type="evidence" value="ECO:0007669"/>
    <property type="project" value="UniProtKB-KW"/>
</dbReference>
<keyword evidence="1" id="KW-0479">Metal-binding</keyword>
<reference evidence="5 6" key="1">
    <citation type="submission" date="2016-07" db="EMBL/GenBank/DDBJ databases">
        <title>Pervasive Adenine N6-methylation of Active Genes in Fungi.</title>
        <authorList>
            <consortium name="DOE Joint Genome Institute"/>
            <person name="Mondo S.J."/>
            <person name="Dannebaum R.O."/>
            <person name="Kuo R.C."/>
            <person name="Labutti K."/>
            <person name="Haridas S."/>
            <person name="Kuo A."/>
            <person name="Salamov A."/>
            <person name="Ahrendt S.R."/>
            <person name="Lipzen A."/>
            <person name="Sullivan W."/>
            <person name="Andreopoulos W.B."/>
            <person name="Clum A."/>
            <person name="Lindquist E."/>
            <person name="Daum C."/>
            <person name="Ramamoorthy G.K."/>
            <person name="Gryganskyi A."/>
            <person name="Culley D."/>
            <person name="Magnuson J.K."/>
            <person name="James T.Y."/>
            <person name="O'Malley M.A."/>
            <person name="Stajich J.E."/>
            <person name="Spatafora J.W."/>
            <person name="Visel A."/>
            <person name="Grigoriev I.V."/>
        </authorList>
    </citation>
    <scope>NUCLEOTIDE SEQUENCE [LARGE SCALE GENOMIC DNA]</scope>
    <source>
        <strain evidence="5 6">62-1032</strain>
    </source>
</reference>
<evidence type="ECO:0000313" key="6">
    <source>
        <dbReference type="Proteomes" id="UP000193467"/>
    </source>
</evidence>
<dbReference type="Proteomes" id="UP000193467">
    <property type="component" value="Unassembled WGS sequence"/>
</dbReference>
<evidence type="ECO:0000256" key="3">
    <source>
        <dbReference type="ARBA" id="ARBA00022833"/>
    </source>
</evidence>
<sequence length="90" mass="10324">MEIEKHLEGVRKEKHCTQVRPARFAPEDLWSMEIEGNYTDDGYAAIGCPVCGVTQVKRRQFKRCGGCRSVKYCSQICQTKVSREQDSIRP</sequence>